<comment type="caution">
    <text evidence="1">The sequence shown here is derived from an EMBL/GenBank/DDBJ whole genome shotgun (WGS) entry which is preliminary data.</text>
</comment>
<dbReference type="InterPro" id="IPR012337">
    <property type="entry name" value="RNaseH-like_sf"/>
</dbReference>
<dbReference type="AlphaFoldDB" id="A0A6S7KW72"/>
<feature type="non-terminal residue" evidence="1">
    <location>
        <position position="1"/>
    </location>
</feature>
<dbReference type="PANTHER" id="PTHR38681">
    <property type="entry name" value="RETROVIRUS-RELATED POL POLYPROTEIN FROM TRANSPOSON 412-LIKE PROTEIN-RELATED"/>
    <property type="match status" value="1"/>
</dbReference>
<gene>
    <name evidence="1" type="ORF">PACLA_8A075317</name>
</gene>
<proteinExistence type="predicted"/>
<accession>A0A6S7KW72</accession>
<evidence type="ECO:0000313" key="2">
    <source>
        <dbReference type="Proteomes" id="UP001152795"/>
    </source>
</evidence>
<sequence>ANGKIERFHRSLKNSIRSRLDGRPNWLKELPWALMGLRNSPNTDSGVAPSEIVFGKKLRLPLEPPGPLLPIPPSTFVEHLRSAVANQLVKPPQWHSTSKSRKENVPKELNSCKKVLIQEERKLPGLRPKFQGPFEVLERSNKTLKVRLPSGEETVSLDRTKPFFE</sequence>
<dbReference type="InterPro" id="IPR036397">
    <property type="entry name" value="RNaseH_sf"/>
</dbReference>
<organism evidence="1 2">
    <name type="scientific">Paramuricea clavata</name>
    <name type="common">Red gorgonian</name>
    <name type="synonym">Violescent sea-whip</name>
    <dbReference type="NCBI Taxonomy" id="317549"/>
    <lineage>
        <taxon>Eukaryota</taxon>
        <taxon>Metazoa</taxon>
        <taxon>Cnidaria</taxon>
        <taxon>Anthozoa</taxon>
        <taxon>Octocorallia</taxon>
        <taxon>Malacalcyonacea</taxon>
        <taxon>Plexauridae</taxon>
        <taxon>Paramuricea</taxon>
    </lineage>
</organism>
<dbReference type="EMBL" id="CACRXK020049268">
    <property type="protein sequence ID" value="CAB4046290.1"/>
    <property type="molecule type" value="Genomic_DNA"/>
</dbReference>
<dbReference type="GO" id="GO:0003676">
    <property type="term" value="F:nucleic acid binding"/>
    <property type="evidence" value="ECO:0007669"/>
    <property type="project" value="InterPro"/>
</dbReference>
<protein>
    <submittedName>
        <fullName evidence="1">Transposon Tf2-6 poly</fullName>
    </submittedName>
</protein>
<dbReference type="SUPFAM" id="SSF53098">
    <property type="entry name" value="Ribonuclease H-like"/>
    <property type="match status" value="1"/>
</dbReference>
<evidence type="ECO:0000313" key="1">
    <source>
        <dbReference type="EMBL" id="CAB4046290.1"/>
    </source>
</evidence>
<reference evidence="1" key="1">
    <citation type="submission" date="2020-04" db="EMBL/GenBank/DDBJ databases">
        <authorList>
            <person name="Alioto T."/>
            <person name="Alioto T."/>
            <person name="Gomez Garrido J."/>
        </authorList>
    </citation>
    <scope>NUCLEOTIDE SEQUENCE</scope>
    <source>
        <strain evidence="1">A484AB</strain>
    </source>
</reference>
<keyword evidence="2" id="KW-1185">Reference proteome</keyword>
<dbReference type="Proteomes" id="UP001152795">
    <property type="component" value="Unassembled WGS sequence"/>
</dbReference>
<dbReference type="PANTHER" id="PTHR38681:SF1">
    <property type="entry name" value="RETROVIRUS-RELATED POL POLYPROTEIN FROM TRANSPOSON 412-LIKE PROTEIN"/>
    <property type="match status" value="1"/>
</dbReference>
<dbReference type="OrthoDB" id="6431029at2759"/>
<dbReference type="Gene3D" id="3.30.420.10">
    <property type="entry name" value="Ribonuclease H-like superfamily/Ribonuclease H"/>
    <property type="match status" value="1"/>
</dbReference>
<name>A0A6S7KW72_PARCT</name>